<proteinExistence type="predicted"/>
<dbReference type="NCBIfam" id="NF041043">
    <property type="entry name" value="BPSS1780_fam"/>
    <property type="match status" value="1"/>
</dbReference>
<dbReference type="InterPro" id="IPR047798">
    <property type="entry name" value="BPSS1780-like"/>
</dbReference>
<dbReference type="KEGG" id="doe:DENOEST_3203"/>
<gene>
    <name evidence="1" type="ORF">DENOEST_3203</name>
</gene>
<protein>
    <recommendedName>
        <fullName evidence="3">Transmembrane protein</fullName>
    </recommendedName>
</protein>
<evidence type="ECO:0000313" key="1">
    <source>
        <dbReference type="EMBL" id="CAB1370357.1"/>
    </source>
</evidence>
<dbReference type="OrthoDB" id="5298483at2"/>
<dbReference type="AlphaFoldDB" id="A0A6S6Y4K2"/>
<dbReference type="Proteomes" id="UP000515733">
    <property type="component" value="Chromosome"/>
</dbReference>
<keyword evidence="2" id="KW-1185">Reference proteome</keyword>
<evidence type="ECO:0008006" key="3">
    <source>
        <dbReference type="Google" id="ProtNLM"/>
    </source>
</evidence>
<dbReference type="RefSeq" id="WP_145771848.1">
    <property type="nucleotide sequence ID" value="NZ_LR778301.1"/>
</dbReference>
<dbReference type="EMBL" id="LR778301">
    <property type="protein sequence ID" value="CAB1370357.1"/>
    <property type="molecule type" value="Genomic_DNA"/>
</dbReference>
<organism evidence="1 2">
    <name type="scientific">Denitratisoma oestradiolicum</name>
    <dbReference type="NCBI Taxonomy" id="311182"/>
    <lineage>
        <taxon>Bacteria</taxon>
        <taxon>Pseudomonadati</taxon>
        <taxon>Pseudomonadota</taxon>
        <taxon>Betaproteobacteria</taxon>
        <taxon>Nitrosomonadales</taxon>
        <taxon>Sterolibacteriaceae</taxon>
        <taxon>Denitratisoma</taxon>
    </lineage>
</organism>
<sequence>MQAHRLPARHGVLWLVAGFRLFRTNPPLLTALTLGYFFAVLVVNLLPLVGPFLLTLGLPSLTLVVANGCREIEAVGALRPGALFHGLREHRKALLQLGGLNLLASLVLLLALVLSGLESVDLVQPDPEQLMRLALLMLVLAIPLLLAFWFAPMLTGWEGVTPMKSVFFSIVATVRNWRVFAVYGLAVGTIGVALPGLLIVLASLVSSAVAGGLAMFLRMAMMLVLAPVLMASVYLSYRDVFVRDA</sequence>
<name>A0A6S6Y4K2_9PROT</name>
<accession>A0A6S6Y4K2</accession>
<reference evidence="1 2" key="1">
    <citation type="submission" date="2020-03" db="EMBL/GenBank/DDBJ databases">
        <authorList>
            <consortium name="Genoscope - CEA"/>
            <person name="William W."/>
        </authorList>
    </citation>
    <scope>NUCLEOTIDE SEQUENCE [LARGE SCALE GENOMIC DNA]</scope>
    <source>
        <strain evidence="2">DSM 16959</strain>
    </source>
</reference>
<evidence type="ECO:0000313" key="2">
    <source>
        <dbReference type="Proteomes" id="UP000515733"/>
    </source>
</evidence>